<feature type="region of interest" description="Disordered" evidence="15">
    <location>
        <begin position="878"/>
        <end position="905"/>
    </location>
</feature>
<dbReference type="PANTHER" id="PTHR46957:SF6">
    <property type="entry name" value="PROTEIN-TYROSINE-PHOSPHATASE"/>
    <property type="match status" value="1"/>
</dbReference>
<dbReference type="Gene3D" id="3.90.190.10">
    <property type="entry name" value="Protein tyrosine phosphatase superfamily"/>
    <property type="match status" value="2"/>
</dbReference>
<dbReference type="InterPro" id="IPR029021">
    <property type="entry name" value="Prot-tyrosine_phosphatase-like"/>
</dbReference>
<comment type="catalytic activity">
    <reaction evidence="14">
        <text>O-phospho-L-tyrosyl-[protein] + H2O = L-tyrosyl-[protein] + phosphate</text>
        <dbReference type="Rhea" id="RHEA:10684"/>
        <dbReference type="Rhea" id="RHEA-COMP:10136"/>
        <dbReference type="Rhea" id="RHEA-COMP:20101"/>
        <dbReference type="ChEBI" id="CHEBI:15377"/>
        <dbReference type="ChEBI" id="CHEBI:43474"/>
        <dbReference type="ChEBI" id="CHEBI:46858"/>
        <dbReference type="ChEBI" id="CHEBI:61978"/>
        <dbReference type="EC" id="3.1.3.48"/>
    </reaction>
</comment>
<evidence type="ECO:0000256" key="12">
    <source>
        <dbReference type="ARBA" id="ARBA00023180"/>
    </source>
</evidence>
<dbReference type="PROSITE" id="PS00383">
    <property type="entry name" value="TYR_PHOSPHATASE_1"/>
    <property type="match status" value="2"/>
</dbReference>
<dbReference type="Gene3D" id="2.60.40.10">
    <property type="entry name" value="Immunoglobulins"/>
    <property type="match status" value="7"/>
</dbReference>
<keyword evidence="22" id="KW-1185">Reference proteome</keyword>
<evidence type="ECO:0000256" key="3">
    <source>
        <dbReference type="ARBA" id="ARBA00013064"/>
    </source>
</evidence>
<gene>
    <name evidence="23" type="primary">Ptprs</name>
</gene>
<dbReference type="InterPro" id="IPR003595">
    <property type="entry name" value="Tyr_Pase_cat"/>
</dbReference>
<dbReference type="FunFam" id="2.60.40.10:FF:000549">
    <property type="entry name" value="Protein tyrosine phosphatase, receptor type S"/>
    <property type="match status" value="1"/>
</dbReference>
<evidence type="ECO:0000259" key="19">
    <source>
        <dbReference type="PROSITE" id="PS50056"/>
    </source>
</evidence>
<evidence type="ECO:0000256" key="2">
    <source>
        <dbReference type="ARBA" id="ARBA00010504"/>
    </source>
</evidence>
<dbReference type="CTD" id="5802"/>
<evidence type="ECO:0000256" key="5">
    <source>
        <dbReference type="ARBA" id="ARBA00022729"/>
    </source>
</evidence>
<feature type="domain" description="Tyrosine specific protein phosphatases" evidence="19">
    <location>
        <begin position="1119"/>
        <end position="1190"/>
    </location>
</feature>
<dbReference type="FunFam" id="2.60.40.10:FF:000066">
    <property type="entry name" value="receptor-type tyrosine-protein phosphatase delta isoform X1"/>
    <property type="match status" value="1"/>
</dbReference>
<dbReference type="CDD" id="cd05738">
    <property type="entry name" value="IgI_2_RPTP_IIa_LAR_like"/>
    <property type="match status" value="1"/>
</dbReference>
<keyword evidence="13" id="KW-0393">Immunoglobulin domain</keyword>
<evidence type="ECO:0000256" key="17">
    <source>
        <dbReference type="SAM" id="SignalP"/>
    </source>
</evidence>
<dbReference type="RefSeq" id="XP_027272651.1">
    <property type="nucleotide sequence ID" value="XM_027416850.1"/>
</dbReference>
<dbReference type="SMART" id="SM00404">
    <property type="entry name" value="PTPc_motif"/>
    <property type="match status" value="2"/>
</dbReference>
<dbReference type="FunFam" id="2.60.40.10:FF:000023">
    <property type="entry name" value="receptor-type tyrosine-protein phosphatase delta isoform X2"/>
    <property type="match status" value="1"/>
</dbReference>
<evidence type="ECO:0000256" key="15">
    <source>
        <dbReference type="SAM" id="MobiDB-lite"/>
    </source>
</evidence>
<feature type="domain" description="Tyrosine-protein phosphatase" evidence="18">
    <location>
        <begin position="1231"/>
        <end position="1490"/>
    </location>
</feature>
<dbReference type="PANTHER" id="PTHR46957">
    <property type="entry name" value="CYTOKINE RECEPTOR"/>
    <property type="match status" value="1"/>
</dbReference>
<feature type="domain" description="Ig-like" evidence="20">
    <location>
        <begin position="33"/>
        <end position="123"/>
    </location>
</feature>
<evidence type="ECO:0000259" key="21">
    <source>
        <dbReference type="PROSITE" id="PS50853"/>
    </source>
</evidence>
<dbReference type="FunFam" id="2.60.40.10:FF:000082">
    <property type="entry name" value="receptor-type tyrosine-protein phosphatase delta isoform X2"/>
    <property type="match status" value="1"/>
</dbReference>
<dbReference type="FunFam" id="2.60.40.10:FF:000015">
    <property type="entry name" value="receptor-type tyrosine-protein phosphatase delta isoform X2"/>
    <property type="match status" value="1"/>
</dbReference>
<dbReference type="PROSITE" id="PS50055">
    <property type="entry name" value="TYR_PHOSPHATASE_PTP"/>
    <property type="match status" value="2"/>
</dbReference>
<dbReference type="InterPro" id="IPR036116">
    <property type="entry name" value="FN3_sf"/>
</dbReference>
<protein>
    <recommendedName>
        <fullName evidence="3">protein-tyrosine-phosphatase</fullName>
        <ecNumber evidence="3">3.1.3.48</ecNumber>
    </recommendedName>
</protein>
<dbReference type="SUPFAM" id="SSF52799">
    <property type="entry name" value="(Phosphotyrosine protein) phosphatases II"/>
    <property type="match status" value="2"/>
</dbReference>
<keyword evidence="8" id="KW-0904">Protein phosphatase</keyword>
<keyword evidence="6" id="KW-0677">Repeat</keyword>
<dbReference type="InterPro" id="IPR000242">
    <property type="entry name" value="PTP_cat"/>
</dbReference>
<feature type="domain" description="Tyrosine-protein phosphatase" evidence="18">
    <location>
        <begin position="944"/>
        <end position="1199"/>
    </location>
</feature>
<dbReference type="SMART" id="SM00060">
    <property type="entry name" value="FN3"/>
    <property type="match status" value="5"/>
</dbReference>
<dbReference type="EC" id="3.1.3.48" evidence="3"/>
<dbReference type="InterPro" id="IPR003961">
    <property type="entry name" value="FN3_dom"/>
</dbReference>
<feature type="compositionally biased region" description="Basic and acidic residues" evidence="15">
    <location>
        <begin position="878"/>
        <end position="888"/>
    </location>
</feature>
<comment type="similarity">
    <text evidence="2">Belongs to the protein-tyrosine phosphatase family. Receptor class 2A subfamily.</text>
</comment>
<keyword evidence="5 17" id="KW-0732">Signal</keyword>
<dbReference type="GO" id="GO:0004725">
    <property type="term" value="F:protein tyrosine phosphatase activity"/>
    <property type="evidence" value="ECO:0007669"/>
    <property type="project" value="UniProtKB-EC"/>
</dbReference>
<dbReference type="PROSITE" id="PS50835">
    <property type="entry name" value="IG_LIKE"/>
    <property type="match status" value="2"/>
</dbReference>
<dbReference type="InterPro" id="IPR000387">
    <property type="entry name" value="Tyr_Pase_dom"/>
</dbReference>
<dbReference type="InterPro" id="IPR003598">
    <property type="entry name" value="Ig_sub2"/>
</dbReference>
<reference evidence="22" key="1">
    <citation type="journal article" date="2018" name="Biotechnol. Bioeng.">
        <title>A reference genome of the Chinese hamster based on a hybrid assembly strategy.</title>
        <authorList>
            <person name="Rupp O."/>
            <person name="MacDonald M.L."/>
            <person name="Li S."/>
            <person name="Dhiman H."/>
            <person name="Polson S."/>
            <person name="Griep S."/>
            <person name="Heffner K."/>
            <person name="Hernandez I."/>
            <person name="Brinkrolf K."/>
            <person name="Jadhav V."/>
            <person name="Samoudi M."/>
            <person name="Hao H."/>
            <person name="Kingham B."/>
            <person name="Goesmann A."/>
            <person name="Betenbaugh M.J."/>
            <person name="Lewis N.E."/>
            <person name="Borth N."/>
            <person name="Lee K.H."/>
        </authorList>
    </citation>
    <scope>NUCLEOTIDE SEQUENCE [LARGE SCALE GENOMIC DNA]</scope>
    <source>
        <strain evidence="22">17A/GY</strain>
    </source>
</reference>
<dbReference type="FunFam" id="2.60.40.10:FF:000144">
    <property type="entry name" value="receptor-type tyrosine-protein phosphatase delta isoform X1"/>
    <property type="match status" value="1"/>
</dbReference>
<evidence type="ECO:0000256" key="9">
    <source>
        <dbReference type="ARBA" id="ARBA00022989"/>
    </source>
</evidence>
<evidence type="ECO:0000256" key="13">
    <source>
        <dbReference type="ARBA" id="ARBA00023319"/>
    </source>
</evidence>
<dbReference type="InterPro" id="IPR003599">
    <property type="entry name" value="Ig_sub"/>
</dbReference>
<evidence type="ECO:0000313" key="23">
    <source>
        <dbReference type="RefSeq" id="XP_027272651.1"/>
    </source>
</evidence>
<organism evidence="22 23">
    <name type="scientific">Cricetulus griseus</name>
    <name type="common">Chinese hamster</name>
    <name type="synonym">Cricetulus barabensis griseus</name>
    <dbReference type="NCBI Taxonomy" id="10029"/>
    <lineage>
        <taxon>Eukaryota</taxon>
        <taxon>Metazoa</taxon>
        <taxon>Chordata</taxon>
        <taxon>Craniata</taxon>
        <taxon>Vertebrata</taxon>
        <taxon>Euteleostomi</taxon>
        <taxon>Mammalia</taxon>
        <taxon>Eutheria</taxon>
        <taxon>Euarchontoglires</taxon>
        <taxon>Glires</taxon>
        <taxon>Rodentia</taxon>
        <taxon>Myomorpha</taxon>
        <taxon>Muroidea</taxon>
        <taxon>Cricetidae</taxon>
        <taxon>Cricetinae</taxon>
        <taxon>Cricetulus</taxon>
    </lineage>
</organism>
<evidence type="ECO:0000313" key="22">
    <source>
        <dbReference type="Proteomes" id="UP001108280"/>
    </source>
</evidence>
<dbReference type="GO" id="GO:0016020">
    <property type="term" value="C:membrane"/>
    <property type="evidence" value="ECO:0007669"/>
    <property type="project" value="UniProtKB-SubCell"/>
</dbReference>
<feature type="domain" description="Ig-like" evidence="20">
    <location>
        <begin position="135"/>
        <end position="224"/>
    </location>
</feature>
<proteinExistence type="inferred from homology"/>
<dbReference type="InterPro" id="IPR016130">
    <property type="entry name" value="Tyr_Pase_AS"/>
</dbReference>
<evidence type="ECO:0000259" key="18">
    <source>
        <dbReference type="PROSITE" id="PS50055"/>
    </source>
</evidence>
<feature type="region of interest" description="Disordered" evidence="15">
    <location>
        <begin position="569"/>
        <end position="602"/>
    </location>
</feature>
<dbReference type="CDD" id="cd14627">
    <property type="entry name" value="R-PTP-S-2"/>
    <property type="match status" value="1"/>
</dbReference>
<evidence type="ECO:0000256" key="7">
    <source>
        <dbReference type="ARBA" id="ARBA00022801"/>
    </source>
</evidence>
<sequence>MAPTWNPSVVSMVGPVGLFLILLARGCSAEEPPRFIKEPKDQIGVSGGVASFVCQATGDPKPRVTWNKKGKKVNSQRFETIDFDESSGAVLRIQPLRTPRDENVYECVAQNSVGEITVHAKLTVLREDQLPPGFPNIDMGPQLKVVERTRTATMLCAASGNPDPEITWFKDFLPVDPSASNGRIKQLRSGALQIESSEETDQGKYECVATNSAGVRYSSPANLYVREPSAPPQDVKCTSLRSTAILILLEALEKWTEYRVTAVAYTEVGPGPESSPVVVRTDEDVPSAPPRKVEAEALNATAIRVLWRSPTPGRQHGQIRGYQVHYVRMEGAEARGPPRIKDIMLADAQEMVITNLQPETAYSITVAAYTMKGDGARSKPKVVVTKGAVLGRPTLSVQQTPEGSLLARWEPPADAAEDPVLGYRLQFGREDAAPATLELAAWERRFAAPAHKGATYVFRLAARGRAGLGEEAAATLSIPEDAPRGFPQILGAAGNASAGSVLLRWLPPVPAERNGAIVKYTVSVREAGALGPATETELAAAAEPGAETALTLQGLRPETAYELRVRAHTRRGPGPFSPPLRYRLARDPGRRRPGPGPSLPAVSPKNFKVKMIMKTSVLLSWEFPDNYNSPTPYKIQYNGLTLDVDGRTTKKLITHLKPHTFYNFVLTNRGSSLGGLQQTVTARTAFNMLSGKPSVAPKPDNDGFIVVYLPDGQSPVTVQNYFIVMVPLRKSRGGQFPILLGSPEDMDLEELIQDISRLQRRSLRHSRQLEVPRPYIAARFSILPAVFHPGNQKQYGGFDNRGLEPGHRYVLFVLAVLQKNEPTFAASPFSDPFQLDNPDPQPIVDGEEGLIWVIGPVLAVVFIICIVIAILLYKNKPDSKRKDSEPRTKCLLNNADLAPHHPKDPVEMRRINFQTPGMLSHPPIPIADMAEHMERLKANDSLKLSQEYESIDPGQQFTWEHSNLEANKPKNRYANVIAYDHSRVILQPLEGIMGSDYINANYVDGYRRQNAYIATQGPLPETFGDFWRMVWEQRSATVVMMTRLEEKSRIKCDQYWPNRGTETYGFIQVTLLDTMELATFCVRTFSLHKNGSSEKREVRHFQFTAWPDHGVPEYPTPFLAFLRRVKTCNPPDAGPVVVHCSAGVGRTGCFIVIDAMLERIKTEKTVDVYGHVTLMRSQRNYMVQTEDQYSFIHEALLEAVGCGNTEVPARSLYTYIQKLAQVEPGEHVTGMELEFKRLASSKAHTSRFITASLPCNKFKNRLVNILPYESSRVCLQPIRGVEGSDYINASFIDGYRQQKAYIATQGPLAETTEDFWRALWENNSTIVVMLTKLREMGREKCHQYWPAERSARYQYFVVDPMAEYNMPQYILREFKVTDARDGQSRTVRQFQFTDWPEQGAPKSGEGFIDFIGQVHKTKEQFGQDGPISVHCSAGVGRTGVFITLSIVLERMRYEGVVDIFQTVKVLRTQRPAMVQTEDEYQFCFQAALEYLGSFDHYAT</sequence>
<dbReference type="PROSITE" id="PS50853">
    <property type="entry name" value="FN3"/>
    <property type="match status" value="3"/>
</dbReference>
<keyword evidence="11 23" id="KW-0675">Receptor</keyword>
<evidence type="ECO:0000256" key="4">
    <source>
        <dbReference type="ARBA" id="ARBA00022692"/>
    </source>
</evidence>
<dbReference type="InterPro" id="IPR050713">
    <property type="entry name" value="RTP_Phos/Ushers"/>
</dbReference>
<feature type="domain" description="Fibronectin type-III" evidence="21">
    <location>
        <begin position="289"/>
        <end position="388"/>
    </location>
</feature>
<evidence type="ECO:0000256" key="16">
    <source>
        <dbReference type="SAM" id="Phobius"/>
    </source>
</evidence>
<keyword evidence="9 16" id="KW-1133">Transmembrane helix</keyword>
<name>A0A9J7G0J3_CRIGR</name>
<dbReference type="SMART" id="SM00409">
    <property type="entry name" value="IG"/>
    <property type="match status" value="2"/>
</dbReference>
<accession>A0A9J7G0J3</accession>
<feature type="transmembrane region" description="Helical" evidence="16">
    <location>
        <begin position="850"/>
        <end position="873"/>
    </location>
</feature>
<evidence type="ECO:0000256" key="10">
    <source>
        <dbReference type="ARBA" id="ARBA00023136"/>
    </source>
</evidence>
<dbReference type="SMART" id="SM00408">
    <property type="entry name" value="IGc2"/>
    <property type="match status" value="2"/>
</dbReference>
<dbReference type="PROSITE" id="PS50056">
    <property type="entry name" value="TYR_PHOSPHATASE_2"/>
    <property type="match status" value="2"/>
</dbReference>
<dbReference type="FunFam" id="3.90.190.10:FF:000001">
    <property type="entry name" value="Receptor-type tyrosine-protein phosphatase F isoform A"/>
    <property type="match status" value="1"/>
</dbReference>
<keyword evidence="10 16" id="KW-0472">Membrane</keyword>
<evidence type="ECO:0000256" key="14">
    <source>
        <dbReference type="ARBA" id="ARBA00051722"/>
    </source>
</evidence>
<dbReference type="Pfam" id="PF07679">
    <property type="entry name" value="I-set"/>
    <property type="match status" value="2"/>
</dbReference>
<dbReference type="CDD" id="cd00063">
    <property type="entry name" value="FN3"/>
    <property type="match status" value="5"/>
</dbReference>
<dbReference type="Pfam" id="PF00041">
    <property type="entry name" value="fn3"/>
    <property type="match status" value="3"/>
</dbReference>
<dbReference type="GeneID" id="100770533"/>
<feature type="domain" description="Fibronectin type-III" evidence="21">
    <location>
        <begin position="486"/>
        <end position="587"/>
    </location>
</feature>
<evidence type="ECO:0000256" key="1">
    <source>
        <dbReference type="ARBA" id="ARBA00004479"/>
    </source>
</evidence>
<comment type="subcellular location">
    <subcellularLocation>
        <location evidence="1">Membrane</location>
        <topology evidence="1">Single-pass type I membrane protein</topology>
    </subcellularLocation>
</comment>
<reference evidence="23" key="3">
    <citation type="submission" date="2025-08" db="UniProtKB">
        <authorList>
            <consortium name="RefSeq"/>
        </authorList>
    </citation>
    <scope>IDENTIFICATION</scope>
    <source>
        <strain evidence="23">17A/GY</strain>
        <tissue evidence="23">Liver</tissue>
    </source>
</reference>
<dbReference type="InterPro" id="IPR007110">
    <property type="entry name" value="Ig-like_dom"/>
</dbReference>
<dbReference type="SMART" id="SM00194">
    <property type="entry name" value="PTPc"/>
    <property type="match status" value="2"/>
</dbReference>
<feature type="domain" description="Fibronectin type-III" evidence="21">
    <location>
        <begin position="603"/>
        <end position="687"/>
    </location>
</feature>
<dbReference type="PRINTS" id="PR00700">
    <property type="entry name" value="PRTYPHPHTASE"/>
</dbReference>
<dbReference type="InterPro" id="IPR036179">
    <property type="entry name" value="Ig-like_dom_sf"/>
</dbReference>
<dbReference type="InterPro" id="IPR013783">
    <property type="entry name" value="Ig-like_fold"/>
</dbReference>
<reference evidence="22" key="2">
    <citation type="journal article" date="2020" name="Biotechnol. Bioeng.">
        <title>Chromosome-scale scaffolds for the Chinese hamster reference genome assembly to facilitate the study of the CHO epigenome.</title>
        <authorList>
            <person name="Hilliard W."/>
            <person name="MacDonald M."/>
            <person name="Lee K.H."/>
        </authorList>
    </citation>
    <scope>NUCLEOTIDE SEQUENCE [LARGE SCALE GENOMIC DNA]</scope>
    <source>
        <strain evidence="22">17A/GY</strain>
    </source>
</reference>
<keyword evidence="7" id="KW-0378">Hydrolase</keyword>
<evidence type="ECO:0000256" key="8">
    <source>
        <dbReference type="ARBA" id="ARBA00022912"/>
    </source>
</evidence>
<keyword evidence="12" id="KW-0325">Glycoprotein</keyword>
<keyword evidence="4 16" id="KW-0812">Transmembrane</keyword>
<evidence type="ECO:0000256" key="6">
    <source>
        <dbReference type="ARBA" id="ARBA00022737"/>
    </source>
</evidence>
<feature type="chain" id="PRO_5039903560" description="protein-tyrosine-phosphatase" evidence="17">
    <location>
        <begin position="30"/>
        <end position="1499"/>
    </location>
</feature>
<dbReference type="SUPFAM" id="SSF48726">
    <property type="entry name" value="Immunoglobulin"/>
    <property type="match status" value="2"/>
</dbReference>
<evidence type="ECO:0000256" key="11">
    <source>
        <dbReference type="ARBA" id="ARBA00023170"/>
    </source>
</evidence>
<feature type="domain" description="Tyrosine specific protein phosphatases" evidence="19">
    <location>
        <begin position="1408"/>
        <end position="1481"/>
    </location>
</feature>
<dbReference type="Proteomes" id="UP001108280">
    <property type="component" value="Chromosome 5"/>
</dbReference>
<dbReference type="SUPFAM" id="SSF49265">
    <property type="entry name" value="Fibronectin type III"/>
    <property type="match status" value="3"/>
</dbReference>
<dbReference type="Pfam" id="PF00102">
    <property type="entry name" value="Y_phosphatase"/>
    <property type="match status" value="2"/>
</dbReference>
<dbReference type="FunFam" id="3.90.190.10:FF:000002">
    <property type="entry name" value="receptor-type tyrosine-protein phosphatase delta isoform X2"/>
    <property type="match status" value="1"/>
</dbReference>
<dbReference type="CDD" id="cd14625">
    <property type="entry name" value="R-PTPc-S-1"/>
    <property type="match status" value="1"/>
</dbReference>
<feature type="signal peptide" evidence="17">
    <location>
        <begin position="1"/>
        <end position="29"/>
    </location>
</feature>
<evidence type="ECO:0000259" key="20">
    <source>
        <dbReference type="PROSITE" id="PS50835"/>
    </source>
</evidence>
<dbReference type="InterPro" id="IPR013098">
    <property type="entry name" value="Ig_I-set"/>
</dbReference>